<dbReference type="CDD" id="cd05325">
    <property type="entry name" value="carb_red_sniffer_like_SDR_c"/>
    <property type="match status" value="1"/>
</dbReference>
<dbReference type="InterPro" id="IPR051468">
    <property type="entry name" value="Fungal_SecMetab_SDRs"/>
</dbReference>
<evidence type="ECO:0000256" key="3">
    <source>
        <dbReference type="ARBA" id="ARBA00023002"/>
    </source>
</evidence>
<dbReference type="PROSITE" id="PS00061">
    <property type="entry name" value="ADH_SHORT"/>
    <property type="match status" value="1"/>
</dbReference>
<accession>H0ESP3</accession>
<evidence type="ECO:0000256" key="2">
    <source>
        <dbReference type="ARBA" id="ARBA00022857"/>
    </source>
</evidence>
<dbReference type="SUPFAM" id="SSF51735">
    <property type="entry name" value="NAD(P)-binding Rossmann-fold domains"/>
    <property type="match status" value="1"/>
</dbReference>
<dbReference type="InParanoid" id="H0ESP3"/>
<sequence length="248" mass="26068">MSSTTNYLVTGANRGLGKGLVSAYLARPNSIVIAAVRDVSSASAKALNDLPKGASSKLIIVKIDSLDEGSPATAIKSLQVDYAIAHLNVVIANAGILNDYSTVATVPLAAVKEHTAVNSYGPLLLFQATLPLLEKSEKPKFISIGSPMSSIGGIESRPFAMAAYSASKLFLHWFTKKIAQEHPGLISVVLDPGFVQTDMGNAGAKRVGMEEASTTIADSVDFLVTTIDGATKETSGHFRTIEGGDFLW</sequence>
<dbReference type="OrthoDB" id="9876299at2759"/>
<dbReference type="EMBL" id="AGUE01000150">
    <property type="protein sequence ID" value="EHK98435.1"/>
    <property type="molecule type" value="Genomic_DNA"/>
</dbReference>
<dbReference type="AlphaFoldDB" id="H0ESP3"/>
<comment type="caution">
    <text evidence="4">The sequence shown here is derived from an EMBL/GenBank/DDBJ whole genome shotgun (WGS) entry which is preliminary data.</text>
</comment>
<dbReference type="Pfam" id="PF00106">
    <property type="entry name" value="adh_short"/>
    <property type="match status" value="1"/>
</dbReference>
<reference evidence="4 5" key="1">
    <citation type="journal article" date="2012" name="Eukaryot. Cell">
        <title>Genome sequence of the fungus Glarea lozoyensis: the first genome sequence of a species from the Helotiaceae family.</title>
        <authorList>
            <person name="Youssar L."/>
            <person name="Gruening B.A."/>
            <person name="Erxleben A."/>
            <person name="Guenther S."/>
            <person name="Huettel W."/>
        </authorList>
    </citation>
    <scope>NUCLEOTIDE SEQUENCE [LARGE SCALE GENOMIC DNA]</scope>
    <source>
        <strain evidence="5">ATCC 74030 / MF5533</strain>
    </source>
</reference>
<keyword evidence="5" id="KW-1185">Reference proteome</keyword>
<dbReference type="GO" id="GO:0005737">
    <property type="term" value="C:cytoplasm"/>
    <property type="evidence" value="ECO:0007669"/>
    <property type="project" value="TreeGrafter"/>
</dbReference>
<dbReference type="FunCoup" id="H0ESP3">
    <property type="interactions" value="46"/>
</dbReference>
<dbReference type="PRINTS" id="PR00081">
    <property type="entry name" value="GDHRDH"/>
</dbReference>
<organism evidence="4 5">
    <name type="scientific">Glarea lozoyensis (strain ATCC 74030 / MF5533)</name>
    <dbReference type="NCBI Taxonomy" id="1104152"/>
    <lineage>
        <taxon>Eukaryota</taxon>
        <taxon>Fungi</taxon>
        <taxon>Dikarya</taxon>
        <taxon>Ascomycota</taxon>
        <taxon>Pezizomycotina</taxon>
        <taxon>Leotiomycetes</taxon>
        <taxon>Helotiales</taxon>
        <taxon>Helotiaceae</taxon>
        <taxon>Glarea</taxon>
    </lineage>
</organism>
<dbReference type="InterPro" id="IPR036291">
    <property type="entry name" value="NAD(P)-bd_dom_sf"/>
</dbReference>
<dbReference type="Gene3D" id="3.40.50.720">
    <property type="entry name" value="NAD(P)-binding Rossmann-like Domain"/>
    <property type="match status" value="1"/>
</dbReference>
<dbReference type="PANTHER" id="PTHR43544">
    <property type="entry name" value="SHORT-CHAIN DEHYDROGENASE/REDUCTASE"/>
    <property type="match status" value="1"/>
</dbReference>
<dbReference type="InterPro" id="IPR002347">
    <property type="entry name" value="SDR_fam"/>
</dbReference>
<name>H0ESP3_GLAL7</name>
<protein>
    <submittedName>
        <fullName evidence="4">Putative Aflatoxin biosynthesis ketoreductase nor-1</fullName>
    </submittedName>
</protein>
<keyword evidence="2" id="KW-0521">NADP</keyword>
<gene>
    <name evidence="4" type="ORF">M7I_5735</name>
</gene>
<evidence type="ECO:0000313" key="5">
    <source>
        <dbReference type="Proteomes" id="UP000005446"/>
    </source>
</evidence>
<dbReference type="PANTHER" id="PTHR43544:SF7">
    <property type="entry name" value="NADB-LER2"/>
    <property type="match status" value="1"/>
</dbReference>
<dbReference type="Proteomes" id="UP000005446">
    <property type="component" value="Unassembled WGS sequence"/>
</dbReference>
<evidence type="ECO:0000256" key="1">
    <source>
        <dbReference type="ARBA" id="ARBA00006484"/>
    </source>
</evidence>
<keyword evidence="3" id="KW-0560">Oxidoreductase</keyword>
<proteinExistence type="inferred from homology"/>
<comment type="similarity">
    <text evidence="1">Belongs to the short-chain dehydrogenases/reductases (SDR) family.</text>
</comment>
<evidence type="ECO:0000313" key="4">
    <source>
        <dbReference type="EMBL" id="EHK98435.1"/>
    </source>
</evidence>
<dbReference type="HOGENOM" id="CLU_010194_9_1_1"/>
<dbReference type="GO" id="GO:0016491">
    <property type="term" value="F:oxidoreductase activity"/>
    <property type="evidence" value="ECO:0007669"/>
    <property type="project" value="UniProtKB-KW"/>
</dbReference>
<dbReference type="InterPro" id="IPR020904">
    <property type="entry name" value="Sc_DH/Rdtase_CS"/>
</dbReference>